<dbReference type="PANTHER" id="PTHR13421:SF16">
    <property type="entry name" value="SNRNA-ACTIVATING PROTEIN COMPLEX SUBUNIT 3"/>
    <property type="match status" value="1"/>
</dbReference>
<dbReference type="PANTHER" id="PTHR13421">
    <property type="entry name" value="SNRNA-ACTIVATING PROTEIN COMPLEX SUBUNIT 3"/>
    <property type="match status" value="1"/>
</dbReference>
<gene>
    <name evidence="11" type="ORF">CLUMA_CG013137</name>
</gene>
<keyword evidence="12" id="KW-1185">Reference proteome</keyword>
<accession>A0A1J1IHV3</accession>
<dbReference type="GO" id="GO:0005634">
    <property type="term" value="C:nucleus"/>
    <property type="evidence" value="ECO:0007669"/>
    <property type="project" value="UniProtKB-SubCell"/>
</dbReference>
<keyword evidence="4" id="KW-0805">Transcription regulation</keyword>
<keyword evidence="7" id="KW-0539">Nucleus</keyword>
<organism evidence="11 12">
    <name type="scientific">Clunio marinus</name>
    <dbReference type="NCBI Taxonomy" id="568069"/>
    <lineage>
        <taxon>Eukaryota</taxon>
        <taxon>Metazoa</taxon>
        <taxon>Ecdysozoa</taxon>
        <taxon>Arthropoda</taxon>
        <taxon>Hexapoda</taxon>
        <taxon>Insecta</taxon>
        <taxon>Pterygota</taxon>
        <taxon>Neoptera</taxon>
        <taxon>Endopterygota</taxon>
        <taxon>Diptera</taxon>
        <taxon>Nematocera</taxon>
        <taxon>Chironomoidea</taxon>
        <taxon>Chironomidae</taxon>
        <taxon>Clunio</taxon>
    </lineage>
</organism>
<evidence type="ECO:0000256" key="10">
    <source>
        <dbReference type="ARBA" id="ARBA00029606"/>
    </source>
</evidence>
<comment type="function">
    <text evidence="8">Part of the SNAPc complex required for the transcription of both RNA polymerase II and III small-nuclear RNA genes. Binds to the proximal sequence element (PSE), a non-TATA-box basal promoter element common to these 2 types of genes. Recruits TBP and BRF2 to the U6 snRNA TATA box.</text>
</comment>
<dbReference type="EMBL" id="CVRI01000053">
    <property type="protein sequence ID" value="CRK99829.1"/>
    <property type="molecule type" value="Genomic_DNA"/>
</dbReference>
<evidence type="ECO:0000256" key="1">
    <source>
        <dbReference type="ARBA" id="ARBA00004123"/>
    </source>
</evidence>
<dbReference type="InterPro" id="IPR022042">
    <property type="entry name" value="snRNA-activating_su3"/>
</dbReference>
<comment type="similarity">
    <text evidence="2">Belongs to the SNAPC3/SRD2 family.</text>
</comment>
<evidence type="ECO:0000313" key="12">
    <source>
        <dbReference type="Proteomes" id="UP000183832"/>
    </source>
</evidence>
<proteinExistence type="inferred from homology"/>
<evidence type="ECO:0000256" key="9">
    <source>
        <dbReference type="ARBA" id="ARBA00025958"/>
    </source>
</evidence>
<dbReference type="GO" id="GO:0019185">
    <property type="term" value="C:snRNA-activating protein complex"/>
    <property type="evidence" value="ECO:0007669"/>
    <property type="project" value="TreeGrafter"/>
</dbReference>
<dbReference type="STRING" id="568069.A0A1J1IHV3"/>
<dbReference type="GO" id="GO:0042795">
    <property type="term" value="P:snRNA transcription by RNA polymerase II"/>
    <property type="evidence" value="ECO:0007669"/>
    <property type="project" value="TreeGrafter"/>
</dbReference>
<evidence type="ECO:0000256" key="3">
    <source>
        <dbReference type="ARBA" id="ARBA00013634"/>
    </source>
</evidence>
<evidence type="ECO:0000256" key="2">
    <source>
        <dbReference type="ARBA" id="ARBA00010410"/>
    </source>
</evidence>
<evidence type="ECO:0000256" key="7">
    <source>
        <dbReference type="ARBA" id="ARBA00023242"/>
    </source>
</evidence>
<sequence>MEGKKFQDLNIRLGYPCVYQHHGACEHIFCITSVDLLDSSDNLKRSAYPIISKLSRKRSKLCDICGQMDANYLVTNCALHVKDPMNLCSGCFFSFHYEKDGMTKIGSFNAYRIFSANP</sequence>
<dbReference type="GO" id="GO:0042796">
    <property type="term" value="P:snRNA transcription by RNA polymerase III"/>
    <property type="evidence" value="ECO:0007669"/>
    <property type="project" value="TreeGrafter"/>
</dbReference>
<keyword evidence="6" id="KW-0804">Transcription</keyword>
<dbReference type="AlphaFoldDB" id="A0A1J1IHV3"/>
<dbReference type="OrthoDB" id="46583at2759"/>
<comment type="subcellular location">
    <subcellularLocation>
        <location evidence="1">Nucleus</location>
    </subcellularLocation>
</comment>
<dbReference type="GO" id="GO:0001006">
    <property type="term" value="F:RNA polymerase III type 3 promoter sequence-specific DNA binding"/>
    <property type="evidence" value="ECO:0007669"/>
    <property type="project" value="TreeGrafter"/>
</dbReference>
<dbReference type="GO" id="GO:0000978">
    <property type="term" value="F:RNA polymerase II cis-regulatory region sequence-specific DNA binding"/>
    <property type="evidence" value="ECO:0007669"/>
    <property type="project" value="TreeGrafter"/>
</dbReference>
<reference evidence="11 12" key="1">
    <citation type="submission" date="2015-04" db="EMBL/GenBank/DDBJ databases">
        <authorList>
            <person name="Syromyatnikov M.Y."/>
            <person name="Popov V.N."/>
        </authorList>
    </citation>
    <scope>NUCLEOTIDE SEQUENCE [LARGE SCALE GENOMIC DNA]</scope>
</reference>
<dbReference type="Pfam" id="PF12251">
    <property type="entry name" value="SNAPC3"/>
    <property type="match status" value="1"/>
</dbReference>
<dbReference type="GO" id="GO:0003681">
    <property type="term" value="F:bent DNA binding"/>
    <property type="evidence" value="ECO:0007669"/>
    <property type="project" value="TreeGrafter"/>
</dbReference>
<keyword evidence="5" id="KW-0238">DNA-binding</keyword>
<name>A0A1J1IHV3_9DIPT</name>
<evidence type="ECO:0000256" key="5">
    <source>
        <dbReference type="ARBA" id="ARBA00023125"/>
    </source>
</evidence>
<comment type="subunit">
    <text evidence="9">Part of the SNAPc complex composed of 5 subunits: SNAPC1, SNAPC2, SNAPC3, SNAPC4 and SNAPC5. SNAPC3 interacts with SNAPC1.</text>
</comment>
<protein>
    <recommendedName>
        <fullName evidence="3">snRNA-activating protein complex subunit 3</fullName>
    </recommendedName>
    <alternativeName>
        <fullName evidence="10">Small nuclear RNA-activating complex polypeptide 3</fullName>
    </alternativeName>
</protein>
<evidence type="ECO:0000256" key="8">
    <source>
        <dbReference type="ARBA" id="ARBA00025193"/>
    </source>
</evidence>
<evidence type="ECO:0000313" key="11">
    <source>
        <dbReference type="EMBL" id="CRK99829.1"/>
    </source>
</evidence>
<dbReference type="Proteomes" id="UP000183832">
    <property type="component" value="Unassembled WGS sequence"/>
</dbReference>
<evidence type="ECO:0000256" key="4">
    <source>
        <dbReference type="ARBA" id="ARBA00023015"/>
    </source>
</evidence>
<dbReference type="GO" id="GO:0001046">
    <property type="term" value="F:core promoter sequence-specific DNA binding"/>
    <property type="evidence" value="ECO:0007669"/>
    <property type="project" value="TreeGrafter"/>
</dbReference>
<evidence type="ECO:0000256" key="6">
    <source>
        <dbReference type="ARBA" id="ARBA00023163"/>
    </source>
</evidence>